<proteinExistence type="predicted"/>
<name>A0A2M7S4L1_9BACT</name>
<feature type="chain" id="PRO_5015006014" description="Lipoprotein" evidence="1">
    <location>
        <begin position="23"/>
        <end position="201"/>
    </location>
</feature>
<gene>
    <name evidence="2" type="ORF">COY52_12550</name>
</gene>
<feature type="signal peptide" evidence="1">
    <location>
        <begin position="1"/>
        <end position="22"/>
    </location>
</feature>
<evidence type="ECO:0008006" key="4">
    <source>
        <dbReference type="Google" id="ProtNLM"/>
    </source>
</evidence>
<accession>A0A2M7S4L1</accession>
<keyword evidence="1" id="KW-0732">Signal</keyword>
<dbReference type="Proteomes" id="UP000229307">
    <property type="component" value="Unassembled WGS sequence"/>
</dbReference>
<dbReference type="GO" id="GO:0030288">
    <property type="term" value="C:outer membrane-bounded periplasmic space"/>
    <property type="evidence" value="ECO:0007669"/>
    <property type="project" value="InterPro"/>
</dbReference>
<evidence type="ECO:0000313" key="3">
    <source>
        <dbReference type="Proteomes" id="UP000229307"/>
    </source>
</evidence>
<dbReference type="Pfam" id="PF03783">
    <property type="entry name" value="CsgG"/>
    <property type="match status" value="1"/>
</dbReference>
<sequence length="201" mass="21494">MKKVCLVIIGMLLLAGCASRMAVKKDYDFSKVRRIAVLDFEGEGSSGVVDMFILDLMRSGFDVVERSRISSVLREQELGGAGRLDPATVKNIGKVLGVDALLAGSVSQFVPAQKRTIYFALGDTPVIIPGLYVVDKGDNYIVYATDAEIGIGARLIDVETGSVVWAASDSYRGLSTDTALQGAVVSLVDALKSVFPKEKNN</sequence>
<dbReference type="Gene3D" id="3.40.50.10610">
    <property type="entry name" value="ABC-type transport auxiliary lipoprotein component"/>
    <property type="match status" value="1"/>
</dbReference>
<protein>
    <recommendedName>
        <fullName evidence="4">Lipoprotein</fullName>
    </recommendedName>
</protein>
<reference evidence="3" key="1">
    <citation type="submission" date="2017-09" db="EMBL/GenBank/DDBJ databases">
        <title>Depth-based differentiation of microbial function through sediment-hosted aquifers and enrichment of novel symbionts in the deep terrestrial subsurface.</title>
        <authorList>
            <person name="Probst A.J."/>
            <person name="Ladd B."/>
            <person name="Jarett J.K."/>
            <person name="Geller-Mcgrath D.E."/>
            <person name="Sieber C.M.K."/>
            <person name="Emerson J.B."/>
            <person name="Anantharaman K."/>
            <person name="Thomas B.C."/>
            <person name="Malmstrom R."/>
            <person name="Stieglmeier M."/>
            <person name="Klingl A."/>
            <person name="Woyke T."/>
            <person name="Ryan C.M."/>
            <person name="Banfield J.F."/>
        </authorList>
    </citation>
    <scope>NUCLEOTIDE SEQUENCE [LARGE SCALE GENOMIC DNA]</scope>
</reference>
<comment type="caution">
    <text evidence="2">The sequence shown here is derived from an EMBL/GenBank/DDBJ whole genome shotgun (WGS) entry which is preliminary data.</text>
</comment>
<dbReference type="EMBL" id="PFMR01000349">
    <property type="protein sequence ID" value="PIZ14474.1"/>
    <property type="molecule type" value="Genomic_DNA"/>
</dbReference>
<dbReference type="PROSITE" id="PS51257">
    <property type="entry name" value="PROKAR_LIPOPROTEIN"/>
    <property type="match status" value="1"/>
</dbReference>
<evidence type="ECO:0000256" key="1">
    <source>
        <dbReference type="SAM" id="SignalP"/>
    </source>
</evidence>
<organism evidence="2 3">
    <name type="scientific">Candidatus Desantisbacteria bacterium CG_4_10_14_0_8_um_filter_48_22</name>
    <dbReference type="NCBI Taxonomy" id="1974543"/>
    <lineage>
        <taxon>Bacteria</taxon>
        <taxon>Candidatus Desantisiibacteriota</taxon>
    </lineage>
</organism>
<dbReference type="AlphaFoldDB" id="A0A2M7S4L1"/>
<evidence type="ECO:0000313" key="2">
    <source>
        <dbReference type="EMBL" id="PIZ14474.1"/>
    </source>
</evidence>
<dbReference type="InterPro" id="IPR005534">
    <property type="entry name" value="Curli_assmbl/transp-comp_CsgG"/>
</dbReference>